<feature type="compositionally biased region" description="Polar residues" evidence="1">
    <location>
        <begin position="1981"/>
        <end position="1990"/>
    </location>
</feature>
<feature type="region of interest" description="Disordered" evidence="1">
    <location>
        <begin position="344"/>
        <end position="477"/>
    </location>
</feature>
<feature type="domain" description="SEA" evidence="2">
    <location>
        <begin position="6410"/>
        <end position="6531"/>
    </location>
</feature>
<feature type="domain" description="SEA" evidence="2">
    <location>
        <begin position="5499"/>
        <end position="5620"/>
    </location>
</feature>
<accession>A0A7N4PUN1</accession>
<dbReference type="Gene3D" id="3.30.70.960">
    <property type="entry name" value="SEA domain"/>
    <property type="match status" value="10"/>
</dbReference>
<feature type="region of interest" description="Disordered" evidence="1">
    <location>
        <begin position="1528"/>
        <end position="1581"/>
    </location>
</feature>
<feature type="region of interest" description="Disordered" evidence="1">
    <location>
        <begin position="938"/>
        <end position="1235"/>
    </location>
</feature>
<feature type="domain" description="SEA" evidence="2">
    <location>
        <begin position="6276"/>
        <end position="6397"/>
    </location>
</feature>
<feature type="compositionally biased region" description="Polar residues" evidence="1">
    <location>
        <begin position="5241"/>
        <end position="5255"/>
    </location>
</feature>
<feature type="compositionally biased region" description="Low complexity" evidence="1">
    <location>
        <begin position="1501"/>
        <end position="1511"/>
    </location>
</feature>
<proteinExistence type="predicted"/>
<feature type="compositionally biased region" description="Polar residues" evidence="1">
    <location>
        <begin position="3108"/>
        <end position="3121"/>
    </location>
</feature>
<evidence type="ECO:0000313" key="4">
    <source>
        <dbReference type="Proteomes" id="UP000007648"/>
    </source>
</evidence>
<feature type="compositionally biased region" description="Polar residues" evidence="1">
    <location>
        <begin position="1392"/>
        <end position="1414"/>
    </location>
</feature>
<feature type="compositionally biased region" description="Polar residues" evidence="1">
    <location>
        <begin position="2097"/>
        <end position="2125"/>
    </location>
</feature>
<feature type="compositionally biased region" description="Polar residues" evidence="1">
    <location>
        <begin position="1220"/>
        <end position="1231"/>
    </location>
</feature>
<feature type="region of interest" description="Disordered" evidence="1">
    <location>
        <begin position="1937"/>
        <end position="1966"/>
    </location>
</feature>
<keyword evidence="4" id="KW-1185">Reference proteome</keyword>
<feature type="compositionally biased region" description="Polar residues" evidence="1">
    <location>
        <begin position="4105"/>
        <end position="4136"/>
    </location>
</feature>
<dbReference type="InterPro" id="IPR028850">
    <property type="entry name" value="MUC16"/>
</dbReference>
<feature type="region of interest" description="Disordered" evidence="1">
    <location>
        <begin position="1"/>
        <end position="321"/>
    </location>
</feature>
<feature type="compositionally biased region" description="Low complexity" evidence="1">
    <location>
        <begin position="2083"/>
        <end position="2096"/>
    </location>
</feature>
<feature type="domain" description="SEA" evidence="2">
    <location>
        <begin position="5812"/>
        <end position="5933"/>
    </location>
</feature>
<feature type="compositionally biased region" description="Low complexity" evidence="1">
    <location>
        <begin position="1996"/>
        <end position="2015"/>
    </location>
</feature>
<feature type="region of interest" description="Disordered" evidence="1">
    <location>
        <begin position="3604"/>
        <end position="3623"/>
    </location>
</feature>
<feature type="compositionally biased region" description="Polar residues" evidence="1">
    <location>
        <begin position="3233"/>
        <end position="3267"/>
    </location>
</feature>
<dbReference type="Pfam" id="PF01390">
    <property type="entry name" value="SEA"/>
    <property type="match status" value="10"/>
</dbReference>
<feature type="compositionally biased region" description="Polar residues" evidence="1">
    <location>
        <begin position="4447"/>
        <end position="4485"/>
    </location>
</feature>
<feature type="region of interest" description="Disordered" evidence="1">
    <location>
        <begin position="1707"/>
        <end position="1779"/>
    </location>
</feature>
<feature type="compositionally biased region" description="Low complexity" evidence="1">
    <location>
        <begin position="193"/>
        <end position="206"/>
    </location>
</feature>
<feature type="region of interest" description="Disordered" evidence="1">
    <location>
        <begin position="1834"/>
        <end position="1898"/>
    </location>
</feature>
<feature type="compositionally biased region" description="Polar residues" evidence="1">
    <location>
        <begin position="4409"/>
        <end position="4418"/>
    </location>
</feature>
<feature type="compositionally biased region" description="Polar residues" evidence="1">
    <location>
        <begin position="1937"/>
        <end position="1951"/>
    </location>
</feature>
<feature type="region of interest" description="Disordered" evidence="1">
    <location>
        <begin position="4409"/>
        <end position="4506"/>
    </location>
</feature>
<feature type="compositionally biased region" description="Polar residues" evidence="1">
    <location>
        <begin position="3569"/>
        <end position="3578"/>
    </location>
</feature>
<feature type="compositionally biased region" description="Low complexity" evidence="1">
    <location>
        <begin position="4046"/>
        <end position="4057"/>
    </location>
</feature>
<feature type="region of interest" description="Disordered" evidence="1">
    <location>
        <begin position="1494"/>
        <end position="1513"/>
    </location>
</feature>
<feature type="compositionally biased region" description="Low complexity" evidence="1">
    <location>
        <begin position="1376"/>
        <end position="1387"/>
    </location>
</feature>
<feature type="compositionally biased region" description="Polar residues" evidence="1">
    <location>
        <begin position="838"/>
        <end position="877"/>
    </location>
</feature>
<feature type="compositionally biased region" description="Low complexity" evidence="1">
    <location>
        <begin position="5060"/>
        <end position="5071"/>
    </location>
</feature>
<feature type="region of interest" description="Disordered" evidence="1">
    <location>
        <begin position="1329"/>
        <end position="1465"/>
    </location>
</feature>
<dbReference type="InterPro" id="IPR036364">
    <property type="entry name" value="SEA_dom_sf"/>
</dbReference>
<feature type="region of interest" description="Disordered" evidence="1">
    <location>
        <begin position="4210"/>
        <end position="4230"/>
    </location>
</feature>
<feature type="region of interest" description="Disordered" evidence="1">
    <location>
        <begin position="2659"/>
        <end position="2682"/>
    </location>
</feature>
<feature type="compositionally biased region" description="Polar residues" evidence="1">
    <location>
        <begin position="4016"/>
        <end position="4040"/>
    </location>
</feature>
<dbReference type="FunFam" id="3.30.70.960:FF:000003">
    <property type="entry name" value="MUC16 isoform 1"/>
    <property type="match status" value="9"/>
</dbReference>
<feature type="compositionally biased region" description="Low complexity" evidence="1">
    <location>
        <begin position="143"/>
        <end position="158"/>
    </location>
</feature>
<feature type="compositionally biased region" description="Polar residues" evidence="1">
    <location>
        <begin position="3784"/>
        <end position="3794"/>
    </location>
</feature>
<name>A0A7N4PUN1_SARHA</name>
<feature type="compositionally biased region" description="Pro residues" evidence="1">
    <location>
        <begin position="4419"/>
        <end position="4430"/>
    </location>
</feature>
<feature type="compositionally biased region" description="Polar residues" evidence="1">
    <location>
        <begin position="4083"/>
        <end position="4096"/>
    </location>
</feature>
<feature type="region of interest" description="Disordered" evidence="1">
    <location>
        <begin position="4847"/>
        <end position="4924"/>
    </location>
</feature>
<dbReference type="GeneTree" id="ENSGT00440000039287"/>
<feature type="compositionally biased region" description="Polar residues" evidence="1">
    <location>
        <begin position="3185"/>
        <end position="3195"/>
    </location>
</feature>
<feature type="compositionally biased region" description="Polar residues" evidence="1">
    <location>
        <begin position="4337"/>
        <end position="4346"/>
    </location>
</feature>
<feature type="region of interest" description="Disordered" evidence="1">
    <location>
        <begin position="499"/>
        <end position="661"/>
    </location>
</feature>
<dbReference type="Ensembl" id="ENSSHAT00000028933.1">
    <property type="protein sequence ID" value="ENSSHAP00000043752.1"/>
    <property type="gene ID" value="ENSSHAG00000030676.1"/>
</dbReference>
<feature type="compositionally biased region" description="Low complexity" evidence="1">
    <location>
        <begin position="3062"/>
        <end position="3073"/>
    </location>
</feature>
<feature type="region of interest" description="Disordered" evidence="1">
    <location>
        <begin position="2812"/>
        <end position="2831"/>
    </location>
</feature>
<feature type="region of interest" description="Disordered" evidence="1">
    <location>
        <begin position="4001"/>
        <end position="4136"/>
    </location>
</feature>
<feature type="compositionally biased region" description="Polar residues" evidence="1">
    <location>
        <begin position="173"/>
        <end position="192"/>
    </location>
</feature>
<feature type="region of interest" description="Disordered" evidence="1">
    <location>
        <begin position="1285"/>
        <end position="1305"/>
    </location>
</feature>
<feature type="compositionally biased region" description="Polar residues" evidence="1">
    <location>
        <begin position="370"/>
        <end position="379"/>
    </location>
</feature>
<feature type="region of interest" description="Disordered" evidence="1">
    <location>
        <begin position="4250"/>
        <end position="4271"/>
    </location>
</feature>
<feature type="compositionally biased region" description="Polar residues" evidence="1">
    <location>
        <begin position="2712"/>
        <end position="2727"/>
    </location>
</feature>
<dbReference type="InParanoid" id="A0A7N4PUN1"/>
<feature type="compositionally biased region" description="Polar residues" evidence="1">
    <location>
        <begin position="38"/>
        <end position="72"/>
    </location>
</feature>
<feature type="region of interest" description="Disordered" evidence="1">
    <location>
        <begin position="3091"/>
        <end position="3141"/>
    </location>
</feature>
<feature type="domain" description="SEA" evidence="2">
    <location>
        <begin position="5345"/>
        <end position="5466"/>
    </location>
</feature>
<feature type="region of interest" description="Disordered" evidence="1">
    <location>
        <begin position="3773"/>
        <end position="3794"/>
    </location>
</feature>
<feature type="domain" description="SEA" evidence="2">
    <location>
        <begin position="6594"/>
        <end position="6715"/>
    </location>
</feature>
<feature type="compositionally biased region" description="Low complexity" evidence="1">
    <location>
        <begin position="803"/>
        <end position="837"/>
    </location>
</feature>
<reference evidence="3" key="3">
    <citation type="submission" date="2025-09" db="UniProtKB">
        <authorList>
            <consortium name="Ensembl"/>
        </authorList>
    </citation>
    <scope>IDENTIFICATION</scope>
</reference>
<feature type="region of interest" description="Disordered" evidence="1">
    <location>
        <begin position="4284"/>
        <end position="4356"/>
    </location>
</feature>
<dbReference type="PANTHER" id="PTHR14672:SF1">
    <property type="entry name" value="MUCIN-16"/>
    <property type="match status" value="1"/>
</dbReference>
<feature type="domain" description="SEA" evidence="2">
    <location>
        <begin position="5653"/>
        <end position="5774"/>
    </location>
</feature>
<dbReference type="PROSITE" id="PS50024">
    <property type="entry name" value="SEA"/>
    <property type="match status" value="10"/>
</dbReference>
<feature type="compositionally biased region" description="Polar residues" evidence="1">
    <location>
        <begin position="1838"/>
        <end position="1875"/>
    </location>
</feature>
<feature type="compositionally biased region" description="Polar residues" evidence="1">
    <location>
        <begin position="1349"/>
        <end position="1358"/>
    </location>
</feature>
<feature type="compositionally biased region" description="Polar residues" evidence="1">
    <location>
        <begin position="789"/>
        <end position="801"/>
    </location>
</feature>
<dbReference type="InterPro" id="IPR000082">
    <property type="entry name" value="SEA_dom"/>
</dbReference>
<feature type="compositionally biased region" description="Polar residues" evidence="1">
    <location>
        <begin position="3604"/>
        <end position="3617"/>
    </location>
</feature>
<feature type="region of interest" description="Disordered" evidence="1">
    <location>
        <begin position="5241"/>
        <end position="5272"/>
    </location>
</feature>
<feature type="compositionally biased region" description="Polar residues" evidence="1">
    <location>
        <begin position="2812"/>
        <end position="2821"/>
    </location>
</feature>
<feature type="region of interest" description="Disordered" evidence="1">
    <location>
        <begin position="2069"/>
        <end position="2136"/>
    </location>
</feature>
<feature type="compositionally biased region" description="Polar residues" evidence="1">
    <location>
        <begin position="3315"/>
        <end position="3353"/>
    </location>
</feature>
<reference evidence="3" key="2">
    <citation type="submission" date="2025-08" db="UniProtKB">
        <authorList>
            <consortium name="Ensembl"/>
        </authorList>
    </citation>
    <scope>IDENTIFICATION</scope>
</reference>
<sequence>MLPTTPATVADTGLSRRSPDAAGTVHASPASGEDPEPTSLTVVASSMGTSTFRSPIGTQPVETAPGSASAQASGFPVGSASGSPAMDTTKASMTSPVTEDPKSLETSVTGTVGTGSLPQAPTVGRPQAVPGSSAPLPSSSEGTVPSLSPTASPSADTTAAREPDSTEPADSPPGSSFPPQFLASGQTSSHTLSPAPSHPGSSSPVPEMVPTSIPMHTGTSSMAERPESETGPGASSGGPPFTGLSQSSSPEAGAAATGTASMAESTGSSLLFSSVPVSTAGSGTPITPGTPSPSTGSLETSWPETRTSPLSPGVGHMGHSTGYASTQLLPLASVATGIPVATTGQPSLGIPRPDEGASSVASLATFPPNDGTQSSTGAESTPFLLHEPSPTGSETMTDVSGSRLSAQTSTLRHVPGATAGPSTDTSGLPPWDHSSSAPVTIGGAETPSGLGPRTSTEASAPSDPLAHPGEGATVPWFSSPAEATMGVLSTSLGWLWTPTTAAPEAPSESSTLGDGGSSAFPGTERTKLPPSSQSTVGRATPPASASPMGIPTREGGAGAAASVTASLPVGSTPSGPGSGAPGSASLPVSSPDEGSRVHKLPATVSEITSLHSLTTAPVEGSTREVPATVTREGTDERLSHGPPTSPGAIPVSSRDTGSTSRLLQEVSLGASTEAETLTDLPRVTEITSSLAPGPSAEASSASPLAPVTRLSLSATSPKSSAATSGASWAGMASLGPTNFMTEILRSGPATHADRVVSTFSEKISEETASTSAATLVTATGSLGSEKQESSPLQPGLSTTEEWSGPSLSPPLTSISITSAPSSQSPSSGSGSSPSTAPDTSFANALGSTSSPGTSLVSVQSSEAAATTSGLSHSNPGSSAEFMPSTAWTKSSAPGMAPSSGSPVPFPITTGSEKNTKGRTAGPFTPYLGDTAPLWTTVSSHSRTSLPADISSPTGIGKSLSPSTQSADLPSPAGPRSPASEPMLPTTPATVADTGLSSRSPDAAGTGHASPASGEDPEPTSLPVVASSMGTSTFRSPAGTEPVETAPGSASAQASGFSVGSASGSPALDTTKASMSSPVTEDPKSLETSATGTVGTGSLPQAPTAGRPQAVPGSSAPLPSSSEGTVSSLSPTASPSAGTTAAREPDSTEAANSPPGSSFPPQFSSSGHTSSHTLSLAPSLPGSSSRVPEMVPTSIPMHTGTSSMTGRPESEMGPGARSSGLPFTSLSQSSSPEAGEAVGITASMTGSTGTSLSRIVPVSTAGSRIPFTFGGPIPSMGTLETSWPETNTSPLSPSVGNNGHSTGSASTRLLPLAPMATGMPVAMTGQLSLGTLSPEEGASSAASLESSPPNGGTQSSSGGESAPFLLLEPSPVGSERTGLTTASGTGLTFSPPILQTTTSISTNPGLATSLSTLMSGQPMAPDMNIPSLPSDTFTKTYSLASSQSPEAETLSQANVSPNPSPESSPLFPQHTFWTSSSSLWISPSSMSPLTIITPGSGKNAEDTTVPTVSSSSDDIKTVWPSISPYPEATPAVSFTSQGDTDASVAPVSHIPDQKASESPWTSTRDSQAPTSTVNPTGKEPDVMPITQIPDQGETEGLAALTSSPPALIDTLSTTGTTASIGTTVPKTSEGVNMGTSSLLLPLTSIDPTATSDSSIVLKTNLPGTLSSPLPVITSRTTMATMESTSTEPISRSIPPDVLQTTLSVSGMGIIPPASLSSSPSPTPAKETGESLAPTPMQAETTTPEKSDTQTRTESGSAAWPTPAINTIPSADAGGTSASLASTEGKSGLITLSVSSVESTYKPQATPKEQTHSMEPSTLPWPEITSTVAFHDVRQEDNHSTTNSSLGTGAPTSQTAPPATEPTKTSHPEGVTSSNEPVITDTAFPPSASPEEIRNLTTHDNRHLGSSLVSTITPVLEMSMAGSSIGSAASTIFSAETSADLQASPTRESSTGPESFATLLPTGPRLGTETALTPVSTMAAEDTFTSSSSVTPTEERTISTSSSTTSESTSLTMTGLSSTSTWPKILSSLSTTASSGIIHIPEDISSASPRADSTSLIQSNKVIDIVPPFIGTTHSPEHPKTLAESSTGVLSTTLSLKSPRSSATTTGGPELLSISTGSTTREMTTQGIPPEDLERTSDSPLTTLNMVAIASTVTAMEMEGMSSVPLWPAIDIQVSSVQPPSSSTKDLPQQSTLIFQSPTTAKSMDLIPTGADITTSSPQTDSSSASVALSGITSKITTDDMSLAAPGTESLIKSSEVTNRAPVSMITDSPELLSTEAENSTGAPLTTVSLQRPMSSLAVTGPLSISADRTSPETMAYSVPQTDTEMSSDLPLTTLAMVTTANTFTTVVMGEMFSPGNKIHSTLSPGVSSSMAVPEQSTAIPQHSATTEAVMLTSTRSDTTIIWPQTLPPSTPVGLSMVTQMAEDMSSSTLITEKTNLAFSSKVTDMIPLSPVTTLSPELPSIVTENSTDVPLTTTSSKTPVLADITSERTSQLSTLADSASWGLTTHSEMSSNLPLATASTDTDMVMREISDAPGPNPETEVHITLSPGTISEEISSSEPMFPREISPATQQAVVTTMIPSYFGQGSSLTSVTRAEPSETQRAIVTQVPLESYTKSPLSPTEAETTGTGTITTPTLASELENIQASTGTISGSEVNMTYSTLSSSLESPRTQTTSPERVASSSLALSTLPTEKSLAAGTSSPISISTMLSEITAPKTSAQRSENQSTATLEAGTAPAVGTSPAVTLIPSQSKATTSISMSSSAASSPIKTSSPSLNDIMLGDISLEPSAKTVTASPVHDSPSQSLNVSPTVTTSAALISSSPPGTAPSREGSGTATFIAGSVETTLAVTLSPARIQEAWTSSPPSPASTAPEGNSAMAEIASVSALVPASSTLFTSDLGPDTHIPDHEVLGGTATMTNGPLIPVSLVSAPGFSTRSTVTLKNVSGSDLEKESADFTSTPMTGSTVRDSIPDTTTEIVVMETTPGSEVAVVPVTHIPVHEALGEKEVLTRGPLEPESTVDPMDAETETFTVETMPATTTTQASLLTVATVTGDLSPETHRTTMHSPTEASTPSETSLGVTMEAGSPTVSMTLAEPTASTVSDGPLKVNPTEKISSTSLSDTLVSEKSPRESDSTTLTPWPTPVDSIHITTSAPRMEISSILPPSSIPAATSDKETTPNPDLPMKETPPEQQDVQTVTEPGSAALSSTVSSIVPTSVGGDTSIFLVSTEGPREDKTVSSTLPDTPGITQTEQIHSTSPGEPDRSFTSSQAHLSEGGSYARTVPSPFVEGMTSPAEPPTLESTEPTFPEEGTPSVAPVTEFSTMDSGKLQSSLDSTSTPVRETSRPGSTAASDTSTLSPGKFHPAESTANLMPSPVGGSSPEPAVYTTPSHTPDIATETKLRGETDLSSILTTPAPVVSITTISEALPGIRTRVPWSLTSAETTDITMIGKDTMSTLPQTFSPPSPVILSEGTYKAEDMSSNVPRTESIRVTDMTSRYPKDTTNQEFLGTVEESSTSVSLITPSLGPPVSSASIMGEIPNMSGTTTDSMQVTTTHGIPNRDSERTSGLPLATEGTDNTSTAKMTGNISMVPTEHSTETQMSSALLPTTNTSSVALSGPRTVSPSSTTAETRTLTITGTGSISSSIPITSPGVTPFTENMSSAASRTDATSLIFSTKITDIVPFSPMVTFRPELPSTVPEKSTKSPLTTISIKVPVSSDTNPVGSLITSVGSIPLETTHGVPHADLEKTSELPLTSLTRETTESTITGRAIEGITSASPEFNTGAEMSSAIPSTTSPAETTKISEAMTPRDISPSSMSPGMATVTPVHIGSDSSPAAVTQAKLPKTQSPLILTKVPQESDTEFPWSSTATEATKSVIITDSTPVSELEESQASKGTIPGTEASRNYPTLLSPSESPMTHDASPERVTSTDQAPSTLPAEELPETGTSSATFVSKMLSDVTSSEPWTSTEGFESQSMSILETTTVLAISRDPAMTFISPLSKTTTPVSVHMETGSNLPPWAASPSSKVETTSSLVDITVEESSQGRGTHSPIHESPSSSPGPSSALTTPETWTITGAPEKTSPLEDSGSAGLTTESVRSSGETPTLDVSLPPSRTQEVSIASPSPTPMATENSSSRAETASVSAQVPSTSTLFTSGDAGVVPVTHASGHGVPGSIAALTRGPLIPRSTLIPTGGEVSVAAATRIPGQGAARGTAALTSASPGTLSTSSPTSISQPSTLVTGFSARSTVAGRTTALANMTGESSEPTSTPMTGSPVRDSVSGTASEILTMETTSATEMHVNQTTPEKRDAQTGTEPGSAARPSPAPSIIPTSPGGDPSAFLVSTEGATEGQTVSGAFPENTDAPGSIHREHMHSSSPGVTLWPDRAATVSLPSLTEGSSYSRTVPSSYLGSMTSMAISGAQTNPDNSPTPGPTGPTPPEEGTLSVGGASVVSVPEFNTTDSGNLESSVASTSTPVRETSRPDSTGASDTSTLSPGKFHPAESTANLMSSPVGGSSPEPVVYTTTPHTPGTSETRPEETVSSLVMSTPAPAASLTSISGILTRASTGTPQPSTSIEATALIITGADTIPVQPKTSSPSPSATILGAEDKSSDAPGTEVMTPVPGSKVTEVVPLSSVSFLIPEFPSRVAESSSDVPLAATLPPSSISSATTVDSVQSKLSAPTDSIHLGAMTHGVPQKDLEMTPGLSLATLATEDTVSSITTKTTKYSSMTHPGLSMGAEVSSVHPASTSTGEMQASSKTLSSRETSSRGSLVTTVTHPDVGSGSGLSTVTKAELSETQSPLTITKVPQESDTGSPLSPTTSEVSGAGTITASIPNLGREDTQASMDTTLGTEASRTFLTSSPSSESPRTHITSPKRATSSDEALSTLSTEKSLGGSDASVPTKLPEVTVSAPEIGTQRSSESLSTSTLEASTAPVVQTSSGVTLIVPLSKITTSKIDTERASKSKSVSWAVSPSAQVATSSPSMADTTLGGSSLIPSTREWTYSQAPESPSQSSNLSPVFTIPTIPSSSTPSSEVSRTTSLKTVPKKISMETPTLDVSSPPARTEVVWTSTSPTQASTASEGSSARAGTASVSAPVPASSTLFTNSDDGVIPISYVPNHEAPGDSEILTVSAVSSPVTGSSEESKGKIMTTAGQSGTMIATTFSPAVGTHSVLETTTQTTAHGSVDLIKATPPASSGLPETMVASTSWPGVAISASETIITEASTPPGTTTEEGSPITVSSSTALTKPFTWSNMPPAWSTSSLDTTPSGRSREETSSTASLETLASETIALVTTRKEAALIESTAAMDISRGSETVVLSTRELPTSSIPSLITTPEMSTWTTMAIIPETVTAKRLESFTLNFTITNLFYTADMGYPGSSKFNATEKVLQQLLDSLFRNGSLGSFYSGCGLIMMRPMNDGAATGMNFVCARWQDPNNSTFDRKKLYWELSNQTHGVTRLGPYFLDKDSLYLNGYNARISVSATSIPTFSLIPSLTATPSPGTTAPGKPSLEPFTMNFTITNLLYTEDMGHPDSEKFNSMEKVLQRLLRALFKNSSLASSYSGCKLTSLRPVKDGEATGVDAVCIHRESPTNPVLDREKIYWELSKQTHGITRLGPYTLDKDSLFLNGYNNKQTPTTSIPSITTFSPVTSLAPSSFSKPTDGTLLELFTLNFTITNLFYTEDMEQKGSSKFNFTERILQRLLGLVFKKTSLGLGYSGCKLTLLGPVKNRTATRVDAICGYQRDPASPGLDREKVYWELNNQTQGITKLGPYILDKDSLYLNGYNHQTDPLSSTISPVIKTITSTPSLTLSSLPITSTATGISPLKIFTLNFTITNLFYTEDMSQRDSSKFNSTENVLQHLLNSRFKKSSLGSRYSGCSLALLRSMKNRTETGVDIVCAYMEDPFTPVLDREKVYWELSNQTHGITKLGPYTLDKDSLYLDGYNHQIPVASTSTASITILSQTMPPAQSSLSSGSTAVGSILEAFTMNFTITNLLYTEAMGKINSSKFNSTERILQHLLNPFFENSSLGSSYSGCKLTLLRSMKNQTATRADIICLYQRGPTGPFLDRERVYWELSNQTGGISRLGPYTLDKDSLYLNGYNHQFSSPATTTPILSTFTARVSSTPSLLASSSAGSLILDSFTVNFTITNLLCTTDMGQPGSNTFNATEKVLQRLLSPLFESSSIGSHYSGCRLTMLRPVKNGTATAVDVLCTHWKSPSIPSLDRKKIYWELSNQTHGITRLGPYTLDEKSLYINGYNYQMTLSSSTSTPEITTITTAPPPISTVGGFSLESFTLNFTITNLRYTADMGQRGSSKFNFTENILQHLLSSLFEKTSLGSQYSGCRLTLLRSLKEGTETGVNFVCARRTDSDSPVLDREKVYWELSNHTWNITRLGPYILDKESLYLNGYNHLSLAPTKIPIEPSLKPFTLNFTITNLRYSADMGHQNSVKFNITDTVMQHLLGPLFKNSSIGSLYSGCKVTELRSVKKGSQTGVDAVCTYRQFPSSTGLDAKQVFHELSDQTRGIRKLGPYSLDKDSLYLNGYNERGPVLPSPVLSSVAPGSTTTVVAGFPLGSTGLGGSTASLLSTSPPATSPAPSPFSSTTAASLSLQSFTLNFTITNLLYTEDMHLPGSSKFNSTERILKHLLDTLFRNSSIGPFYSGCHLTSLRPMKNGSATGVDVLCTYRRDPTRPILDREQVYREMINQTFGISRLGPYSLDKDSLYLDGYNEHSAVQYTTTLGPDTVSTTEIPLRPTELDSTTAPVTTSFASATSLAPSPFSNVTATSLSLETFTLNFTIINLPYTTEMAHPGSSKFNSTERILQRLLGPLFRGSSIGSFYSGCKVTCLR</sequence>
<feature type="compositionally biased region" description="Polar residues" evidence="1">
    <location>
        <begin position="390"/>
        <end position="411"/>
    </location>
</feature>
<feature type="compositionally biased region" description="Polar residues" evidence="1">
    <location>
        <begin position="1426"/>
        <end position="1454"/>
    </location>
</feature>
<feature type="compositionally biased region" description="Low complexity" evidence="1">
    <location>
        <begin position="1152"/>
        <end position="1184"/>
    </location>
</feature>
<evidence type="ECO:0000259" key="2">
    <source>
        <dbReference type="PROSITE" id="PS50024"/>
    </source>
</evidence>
<feature type="compositionally biased region" description="Low complexity" evidence="1">
    <location>
        <begin position="4308"/>
        <end position="4327"/>
    </location>
</feature>
<evidence type="ECO:0000313" key="3">
    <source>
        <dbReference type="Ensembl" id="ENSSHAP00000043752.1"/>
    </source>
</evidence>
<feature type="compositionally biased region" description="Low complexity" evidence="1">
    <location>
        <begin position="106"/>
        <end position="116"/>
    </location>
</feature>
<feature type="domain" description="SEA" evidence="2">
    <location>
        <begin position="5969"/>
        <end position="6090"/>
    </location>
</feature>
<feature type="compositionally biased region" description="Polar residues" evidence="1">
    <location>
        <begin position="4776"/>
        <end position="4824"/>
    </location>
</feature>
<feature type="compositionally biased region" description="Low complexity" evidence="1">
    <location>
        <begin position="247"/>
        <end position="269"/>
    </location>
</feature>
<feature type="compositionally biased region" description="Polar residues" evidence="1">
    <location>
        <begin position="605"/>
        <end position="615"/>
    </location>
</feature>
<feature type="compositionally biased region" description="Basic and acidic residues" evidence="1">
    <location>
        <begin position="1889"/>
        <end position="1898"/>
    </location>
</feature>
<feature type="compositionally biased region" description="Polar residues" evidence="1">
    <location>
        <begin position="3919"/>
        <end position="3928"/>
    </location>
</feature>
<dbReference type="Proteomes" id="UP000007648">
    <property type="component" value="Unassembled WGS sequence"/>
</dbReference>
<feature type="compositionally biased region" description="Low complexity" evidence="1">
    <location>
        <begin position="566"/>
        <end position="591"/>
    </location>
</feature>
<feature type="compositionally biased region" description="Polar residues" evidence="1">
    <location>
        <begin position="4847"/>
        <end position="4882"/>
    </location>
</feature>
<feature type="compositionally biased region" description="Polar residues" evidence="1">
    <location>
        <begin position="4250"/>
        <end position="4264"/>
    </location>
</feature>
<evidence type="ECO:0000256" key="1">
    <source>
        <dbReference type="SAM" id="MobiDB-lite"/>
    </source>
</evidence>
<feature type="region of interest" description="Disordered" evidence="1">
    <location>
        <begin position="5060"/>
        <end position="5082"/>
    </location>
</feature>
<protein>
    <recommendedName>
        <fullName evidence="2">SEA domain-containing protein</fullName>
    </recommendedName>
</protein>
<feature type="region of interest" description="Disordered" evidence="1">
    <location>
        <begin position="3549"/>
        <end position="3578"/>
    </location>
</feature>
<feature type="region of interest" description="Disordered" evidence="1">
    <location>
        <begin position="2712"/>
        <end position="2741"/>
    </location>
</feature>
<feature type="compositionally biased region" description="Polar residues" evidence="1">
    <location>
        <begin position="298"/>
        <end position="310"/>
    </location>
</feature>
<feature type="compositionally biased region" description="Polar residues" evidence="1">
    <location>
        <begin position="270"/>
        <end position="280"/>
    </location>
</feature>
<feature type="compositionally biased region" description="Low complexity" evidence="1">
    <location>
        <begin position="4910"/>
        <end position="4924"/>
    </location>
</feature>
<organism evidence="3 4">
    <name type="scientific">Sarcophilus harrisii</name>
    <name type="common">Tasmanian devil</name>
    <name type="synonym">Sarcophilus laniarius</name>
    <dbReference type="NCBI Taxonomy" id="9305"/>
    <lineage>
        <taxon>Eukaryota</taxon>
        <taxon>Metazoa</taxon>
        <taxon>Chordata</taxon>
        <taxon>Craniata</taxon>
        <taxon>Vertebrata</taxon>
        <taxon>Euteleostomi</taxon>
        <taxon>Mammalia</taxon>
        <taxon>Metatheria</taxon>
        <taxon>Dasyuromorphia</taxon>
        <taxon>Dasyuridae</taxon>
        <taxon>Sarcophilus</taxon>
    </lineage>
</organism>
<feature type="domain" description="SEA" evidence="2">
    <location>
        <begin position="6773"/>
        <end position="6833"/>
    </location>
</feature>
<feature type="region of interest" description="Disordered" evidence="1">
    <location>
        <begin position="4714"/>
        <end position="4832"/>
    </location>
</feature>
<feature type="compositionally biased region" description="Low complexity" evidence="1">
    <location>
        <begin position="6567"/>
        <end position="6576"/>
    </location>
</feature>
<feature type="compositionally biased region" description="Low complexity" evidence="1">
    <location>
        <begin position="1331"/>
        <end position="1348"/>
    </location>
</feature>
<feature type="compositionally biased region" description="Polar residues" evidence="1">
    <location>
        <begin position="3868"/>
        <end position="3888"/>
    </location>
</feature>
<feature type="compositionally biased region" description="Polar residues" evidence="1">
    <location>
        <begin position="3896"/>
        <end position="3910"/>
    </location>
</feature>
<feature type="compositionally biased region" description="Low complexity" evidence="1">
    <location>
        <begin position="4747"/>
        <end position="4759"/>
    </location>
</feature>
<feature type="compositionally biased region" description="Polar residues" evidence="1">
    <location>
        <begin position="4284"/>
        <end position="4296"/>
    </location>
</feature>
<feature type="region of interest" description="Disordered" evidence="1">
    <location>
        <begin position="3156"/>
        <end position="3196"/>
    </location>
</feature>
<feature type="region of interest" description="Disordered" evidence="1">
    <location>
        <begin position="6567"/>
        <end position="6586"/>
    </location>
</feature>
<feature type="compositionally biased region" description="Low complexity" evidence="1">
    <location>
        <begin position="281"/>
        <end position="297"/>
    </location>
</feature>
<dbReference type="SUPFAM" id="SSF82671">
    <property type="entry name" value="SEA domain"/>
    <property type="match status" value="10"/>
</dbReference>
<feature type="compositionally biased region" description="Polar residues" evidence="1">
    <location>
        <begin position="1555"/>
        <end position="1574"/>
    </location>
</feature>
<feature type="compositionally biased region" description="Polar residues" evidence="1">
    <location>
        <begin position="4735"/>
        <end position="4746"/>
    </location>
</feature>
<feature type="domain" description="SEA" evidence="2">
    <location>
        <begin position="6125"/>
        <end position="6246"/>
    </location>
</feature>
<feature type="compositionally biased region" description="Low complexity" evidence="1">
    <location>
        <begin position="890"/>
        <end position="902"/>
    </location>
</feature>
<feature type="region of interest" description="Disordered" evidence="1">
    <location>
        <begin position="3053"/>
        <end position="3077"/>
    </location>
</feature>
<feature type="region of interest" description="Disordered" evidence="1">
    <location>
        <begin position="3868"/>
        <end position="3940"/>
    </location>
</feature>
<feature type="region of interest" description="Disordered" evidence="1">
    <location>
        <begin position="1978"/>
        <end position="2015"/>
    </location>
</feature>
<feature type="region of interest" description="Disordered" evidence="1">
    <location>
        <begin position="780"/>
        <end position="926"/>
    </location>
</feature>
<feature type="region of interest" description="Disordered" evidence="1">
    <location>
        <begin position="3226"/>
        <end position="3390"/>
    </location>
</feature>
<dbReference type="PANTHER" id="PTHR14672">
    <property type="entry name" value="MUCIN-16"/>
    <property type="match status" value="1"/>
</dbReference>
<reference evidence="3 4" key="1">
    <citation type="journal article" date="2011" name="Proc. Natl. Acad. Sci. U.S.A.">
        <title>Genetic diversity and population structure of the endangered marsupial Sarcophilus harrisii (Tasmanian devil).</title>
        <authorList>
            <person name="Miller W."/>
            <person name="Hayes V.M."/>
            <person name="Ratan A."/>
            <person name="Petersen D.C."/>
            <person name="Wittekindt N.E."/>
            <person name="Miller J."/>
            <person name="Walenz B."/>
            <person name="Knight J."/>
            <person name="Qi J."/>
            <person name="Zhao F."/>
            <person name="Wang Q."/>
            <person name="Bedoya-Reina O.C."/>
            <person name="Katiyar N."/>
            <person name="Tomsho L.P."/>
            <person name="Kasson L.M."/>
            <person name="Hardie R.A."/>
            <person name="Woodbridge P."/>
            <person name="Tindall E.A."/>
            <person name="Bertelsen M.F."/>
            <person name="Dixon D."/>
            <person name="Pyecroft S."/>
            <person name="Helgen K.M."/>
            <person name="Lesk A.M."/>
            <person name="Pringle T.H."/>
            <person name="Patterson N."/>
            <person name="Zhang Y."/>
            <person name="Kreiss A."/>
            <person name="Woods G.M."/>
            <person name="Jones M.E."/>
            <person name="Schuster S.C."/>
        </authorList>
    </citation>
    <scope>NUCLEOTIDE SEQUENCE [LARGE SCALE GENOMIC DNA]</scope>
</reference>
<feature type="compositionally biased region" description="Polar residues" evidence="1">
    <location>
        <begin position="4058"/>
        <end position="4067"/>
    </location>
</feature>
<feature type="compositionally biased region" description="Polar residues" evidence="1">
    <location>
        <begin position="1085"/>
        <end position="1100"/>
    </location>
</feature>
<feature type="compositionally biased region" description="Low complexity" evidence="1">
    <location>
        <begin position="1124"/>
        <end position="1141"/>
    </location>
</feature>
<feature type="region of interest" description="Disordered" evidence="1">
    <location>
        <begin position="1797"/>
        <end position="1819"/>
    </location>
</feature>
<feature type="compositionally biased region" description="Polar residues" evidence="1">
    <location>
        <begin position="2659"/>
        <end position="2674"/>
    </location>
</feature>
<feature type="compositionally biased region" description="Low complexity" evidence="1">
    <location>
        <begin position="1045"/>
        <end position="1066"/>
    </location>
</feature>